<dbReference type="Proteomes" id="UP000467840">
    <property type="component" value="Chromosome 2"/>
</dbReference>
<keyword evidence="1" id="KW-1133">Transmembrane helix</keyword>
<feature type="transmembrane region" description="Helical" evidence="1">
    <location>
        <begin position="64"/>
        <end position="83"/>
    </location>
</feature>
<dbReference type="PANTHER" id="PTHR35475:SF1">
    <property type="entry name" value="WD REPEAT PROTEIN"/>
    <property type="match status" value="1"/>
</dbReference>
<dbReference type="AlphaFoldDB" id="A0A6A6KUC5"/>
<evidence type="ECO:0000313" key="2">
    <source>
        <dbReference type="EMBL" id="KAF2291059.1"/>
    </source>
</evidence>
<feature type="transmembrane region" description="Helical" evidence="1">
    <location>
        <begin position="95"/>
        <end position="115"/>
    </location>
</feature>
<keyword evidence="1" id="KW-0472">Membrane</keyword>
<keyword evidence="1" id="KW-0812">Transmembrane</keyword>
<accession>A0A6A6KUC5</accession>
<evidence type="ECO:0000313" key="3">
    <source>
        <dbReference type="Proteomes" id="UP000467840"/>
    </source>
</evidence>
<gene>
    <name evidence="2" type="ORF">GH714_019460</name>
</gene>
<sequence length="128" mass="14791">MNLRRLIRIRARSLERSGQRCRRWRSIYTDEARSDRGVQVELGRLGPGPAGGSRYPRQDSLIKPVTKILFGVAVITLFITMAVKDPPEWIKKSNFFGGSFPPWILACAVIVFTRMRKRTRDFLKKLGW</sequence>
<name>A0A6A6KUC5_HEVBR</name>
<reference evidence="2 3" key="1">
    <citation type="journal article" date="2020" name="Mol. Plant">
        <title>The Chromosome-Based Rubber Tree Genome Provides New Insights into Spurge Genome Evolution and Rubber Biosynthesis.</title>
        <authorList>
            <person name="Liu J."/>
            <person name="Shi C."/>
            <person name="Shi C.C."/>
            <person name="Li W."/>
            <person name="Zhang Q.J."/>
            <person name="Zhang Y."/>
            <person name="Li K."/>
            <person name="Lu H.F."/>
            <person name="Shi C."/>
            <person name="Zhu S.T."/>
            <person name="Xiao Z.Y."/>
            <person name="Nan H."/>
            <person name="Yue Y."/>
            <person name="Zhu X.G."/>
            <person name="Wu Y."/>
            <person name="Hong X.N."/>
            <person name="Fan G.Y."/>
            <person name="Tong Y."/>
            <person name="Zhang D."/>
            <person name="Mao C.L."/>
            <person name="Liu Y.L."/>
            <person name="Hao S.J."/>
            <person name="Liu W.Q."/>
            <person name="Lv M.Q."/>
            <person name="Zhang H.B."/>
            <person name="Liu Y."/>
            <person name="Hu-Tang G.R."/>
            <person name="Wang J.P."/>
            <person name="Wang J.H."/>
            <person name="Sun Y.H."/>
            <person name="Ni S.B."/>
            <person name="Chen W.B."/>
            <person name="Zhang X.C."/>
            <person name="Jiao Y.N."/>
            <person name="Eichler E.E."/>
            <person name="Li G.H."/>
            <person name="Liu X."/>
            <person name="Gao L.Z."/>
        </authorList>
    </citation>
    <scope>NUCLEOTIDE SEQUENCE [LARGE SCALE GENOMIC DNA]</scope>
    <source>
        <strain evidence="3">cv. GT1</strain>
        <tissue evidence="2">Leaf</tissue>
    </source>
</reference>
<keyword evidence="3" id="KW-1185">Reference proteome</keyword>
<dbReference type="PANTHER" id="PTHR35475">
    <property type="entry name" value="WD REPEAT PROTEIN"/>
    <property type="match status" value="1"/>
</dbReference>
<proteinExistence type="predicted"/>
<protein>
    <submittedName>
        <fullName evidence="2">Uncharacterized protein</fullName>
    </submittedName>
</protein>
<organism evidence="2 3">
    <name type="scientific">Hevea brasiliensis</name>
    <name type="common">Para rubber tree</name>
    <name type="synonym">Siphonia brasiliensis</name>
    <dbReference type="NCBI Taxonomy" id="3981"/>
    <lineage>
        <taxon>Eukaryota</taxon>
        <taxon>Viridiplantae</taxon>
        <taxon>Streptophyta</taxon>
        <taxon>Embryophyta</taxon>
        <taxon>Tracheophyta</taxon>
        <taxon>Spermatophyta</taxon>
        <taxon>Magnoliopsida</taxon>
        <taxon>eudicotyledons</taxon>
        <taxon>Gunneridae</taxon>
        <taxon>Pentapetalae</taxon>
        <taxon>rosids</taxon>
        <taxon>fabids</taxon>
        <taxon>Malpighiales</taxon>
        <taxon>Euphorbiaceae</taxon>
        <taxon>Crotonoideae</taxon>
        <taxon>Micrandreae</taxon>
        <taxon>Hevea</taxon>
    </lineage>
</organism>
<comment type="caution">
    <text evidence="2">The sequence shown here is derived from an EMBL/GenBank/DDBJ whole genome shotgun (WGS) entry which is preliminary data.</text>
</comment>
<evidence type="ECO:0000256" key="1">
    <source>
        <dbReference type="SAM" id="Phobius"/>
    </source>
</evidence>
<dbReference type="EMBL" id="JAAGAX010000015">
    <property type="protein sequence ID" value="KAF2291059.1"/>
    <property type="molecule type" value="Genomic_DNA"/>
</dbReference>